<evidence type="ECO:0000313" key="11">
    <source>
        <dbReference type="Proteomes" id="UP000225706"/>
    </source>
</evidence>
<comment type="subcellular location">
    <subcellularLocation>
        <location evidence="2">Cytoplasm</location>
    </subcellularLocation>
    <subcellularLocation>
        <location evidence="1">Nucleus</location>
    </subcellularLocation>
</comment>
<evidence type="ECO:0000256" key="6">
    <source>
        <dbReference type="ARBA" id="ARBA00022927"/>
    </source>
</evidence>
<evidence type="ECO:0000256" key="3">
    <source>
        <dbReference type="ARBA" id="ARBA00007991"/>
    </source>
</evidence>
<keyword evidence="4" id="KW-0813">Transport</keyword>
<protein>
    <submittedName>
        <fullName evidence="10">Importin-7</fullName>
    </submittedName>
</protein>
<evidence type="ECO:0000256" key="5">
    <source>
        <dbReference type="ARBA" id="ARBA00022490"/>
    </source>
</evidence>
<dbReference type="Pfam" id="PF08506">
    <property type="entry name" value="Cse1"/>
    <property type="match status" value="1"/>
</dbReference>
<dbReference type="InterPro" id="IPR013713">
    <property type="entry name" value="XPO2_central"/>
</dbReference>
<dbReference type="InterPro" id="IPR001494">
    <property type="entry name" value="Importin-beta_N"/>
</dbReference>
<dbReference type="PROSITE" id="PS50166">
    <property type="entry name" value="IMPORTIN_B_NT"/>
    <property type="match status" value="1"/>
</dbReference>
<dbReference type="SUPFAM" id="SSF48371">
    <property type="entry name" value="ARM repeat"/>
    <property type="match status" value="1"/>
</dbReference>
<organism evidence="10 11">
    <name type="scientific">Stylophora pistillata</name>
    <name type="common">Smooth cauliflower coral</name>
    <dbReference type="NCBI Taxonomy" id="50429"/>
    <lineage>
        <taxon>Eukaryota</taxon>
        <taxon>Metazoa</taxon>
        <taxon>Cnidaria</taxon>
        <taxon>Anthozoa</taxon>
        <taxon>Hexacorallia</taxon>
        <taxon>Scleractinia</taxon>
        <taxon>Astrocoeniina</taxon>
        <taxon>Pocilloporidae</taxon>
        <taxon>Stylophora</taxon>
    </lineage>
</organism>
<comment type="caution">
    <text evidence="10">The sequence shown here is derived from an EMBL/GenBank/DDBJ whole genome shotgun (WGS) entry which is preliminary data.</text>
</comment>
<accession>A0A2B4RQT5</accession>
<keyword evidence="11" id="KW-1185">Reference proteome</keyword>
<gene>
    <name evidence="10" type="primary">Ipo7</name>
    <name evidence="10" type="ORF">AWC38_SpisGene16897</name>
</gene>
<dbReference type="AlphaFoldDB" id="A0A2B4RQT5"/>
<dbReference type="STRING" id="50429.A0A2B4RQT5"/>
<dbReference type="SMART" id="SM00913">
    <property type="entry name" value="IBN_N"/>
    <property type="match status" value="1"/>
</dbReference>
<feature type="region of interest" description="Disordered" evidence="8">
    <location>
        <begin position="911"/>
        <end position="940"/>
    </location>
</feature>
<keyword evidence="5" id="KW-0963">Cytoplasm</keyword>
<dbReference type="PANTHER" id="PTHR10997:SF18">
    <property type="entry name" value="D-IMPORTIN 7_RANBP7"/>
    <property type="match status" value="1"/>
</dbReference>
<comment type="similarity">
    <text evidence="3">Belongs to the importin beta family.</text>
</comment>
<dbReference type="GO" id="GO:0005829">
    <property type="term" value="C:cytosol"/>
    <property type="evidence" value="ECO:0007669"/>
    <property type="project" value="TreeGrafter"/>
</dbReference>
<dbReference type="Pfam" id="PF03810">
    <property type="entry name" value="IBN_N"/>
    <property type="match status" value="1"/>
</dbReference>
<dbReference type="OrthoDB" id="760868at2759"/>
<dbReference type="GO" id="GO:0006606">
    <property type="term" value="P:protein import into nucleus"/>
    <property type="evidence" value="ECO:0007669"/>
    <property type="project" value="TreeGrafter"/>
</dbReference>
<sequence length="1059" mass="121659">MDIPHLTNILSSTFDPNLREEAEKTLNEIHKHPGFLSLLLQVVMSNDVQIPVRQSGVIYLKNMIVQYWKDRDPSELADGSAAFVIVEQDKVTIRENIVEAVIHAPELIRIQLTVCVSQILRHDFPEKWPGVINKVNGFLAENSQGTWMGALLTLYQIVKKYEFKKPEERKFLHNVMQILLPQLYARFTSLIEDSSELSVEIQKQILKIFFSLIQYVLPLELITTDFGNWMQVFQTVVNRDVPPVALEGDEEELARLPWWKAKKWALHVLCRLFERYGTPGSITKEYEEFSEYYCKNFAGSVTQILLKVLDQYRRKVFVAPRVLQQTINYLKNGVSNALHWKIMRPHIQAIIQEVVFPLMCYTNEDDELWQEDPYEFIRVKYDIFEDFVSPVTAAATLLHTAVSKRKQVLDPTMVFCVHVLNLPAEQRDPRQKDGALHMIGTLADVLLKRKMYKVELENMLVQHVYPEFKNSLGYLRARRKMYKVELENMLVQHVYPEFKNSLGYLRARACWVLHSFGDITFKDERNLATAVNSARICLTEDTDAPVIVEAAIALQFLIEKQEGSKKYIEPHVRPIILQLLKVIRETEKDDLTGVMQKLISTYGHQEQVASIAIDIARDLATTFVQLLDGEDSDEKAVTAMGIVNTLETMLNVMEGSKAIVLQLEQVVISLIAKVLELSVMEFYEDILSIICTCTCFEISQSMWAVYYMVYEAFQRDAFDYFAEMMPCLHNYITVDTPAFLANPKNLEIIYNMCKKMLTDSSATEDQQCNAAKLLEVTILQCHGLMDQWLPFYIEAALERLTREVKESELRTMCLQVAIAGLIYNAPLLLSILDKLQFPNTNETVTAQFFSHWVSDYDCFFGIHDRKMFVLGFCALMDLPKPMRPQALLQCSPQILPALLVLFQGLKRAYENRGEGDGENEDDHEGESDEDELASDEDEINEDDVQYIENLAKKAADHLDDEEDVEDEETALENFTTSVDNEETDEYIAFTNSLQALQTNDPEWYSALTSVLTEEQGNSLQEVLVLAEQKRASLESRRIEQQGGYMFTNMAVPSTFNFGQ</sequence>
<evidence type="ECO:0000256" key="4">
    <source>
        <dbReference type="ARBA" id="ARBA00022448"/>
    </source>
</evidence>
<reference evidence="11" key="1">
    <citation type="journal article" date="2017" name="bioRxiv">
        <title>Comparative analysis of the genomes of Stylophora pistillata and Acropora digitifera provides evidence for extensive differences between species of corals.</title>
        <authorList>
            <person name="Voolstra C.R."/>
            <person name="Li Y."/>
            <person name="Liew Y.J."/>
            <person name="Baumgarten S."/>
            <person name="Zoccola D."/>
            <person name="Flot J.-F."/>
            <person name="Tambutte S."/>
            <person name="Allemand D."/>
            <person name="Aranda M."/>
        </authorList>
    </citation>
    <scope>NUCLEOTIDE SEQUENCE [LARGE SCALE GENOMIC DNA]</scope>
</reference>
<keyword evidence="7" id="KW-0539">Nucleus</keyword>
<evidence type="ECO:0000256" key="2">
    <source>
        <dbReference type="ARBA" id="ARBA00004496"/>
    </source>
</evidence>
<name>A0A2B4RQT5_STYPI</name>
<dbReference type="Gene3D" id="1.25.10.10">
    <property type="entry name" value="Leucine-rich Repeat Variant"/>
    <property type="match status" value="2"/>
</dbReference>
<evidence type="ECO:0000256" key="8">
    <source>
        <dbReference type="SAM" id="MobiDB-lite"/>
    </source>
</evidence>
<dbReference type="Proteomes" id="UP000225706">
    <property type="component" value="Unassembled WGS sequence"/>
</dbReference>
<dbReference type="Pfam" id="PF25758">
    <property type="entry name" value="TPR_IPO11"/>
    <property type="match status" value="1"/>
</dbReference>
<dbReference type="FunFam" id="1.25.10.10:FF:000053">
    <property type="entry name" value="Importin 7"/>
    <property type="match status" value="1"/>
</dbReference>
<proteinExistence type="inferred from homology"/>
<dbReference type="InterPro" id="IPR011989">
    <property type="entry name" value="ARM-like"/>
</dbReference>
<dbReference type="PANTHER" id="PTHR10997">
    <property type="entry name" value="IMPORTIN-7, 8, 11"/>
    <property type="match status" value="1"/>
</dbReference>
<evidence type="ECO:0000313" key="10">
    <source>
        <dbReference type="EMBL" id="PFX18707.1"/>
    </source>
</evidence>
<dbReference type="InterPro" id="IPR016024">
    <property type="entry name" value="ARM-type_fold"/>
</dbReference>
<feature type="compositionally biased region" description="Acidic residues" evidence="8">
    <location>
        <begin position="916"/>
        <end position="940"/>
    </location>
</feature>
<dbReference type="InterPro" id="IPR058669">
    <property type="entry name" value="TPR_IPO7/11-like"/>
</dbReference>
<dbReference type="GO" id="GO:0031267">
    <property type="term" value="F:small GTPase binding"/>
    <property type="evidence" value="ECO:0007669"/>
    <property type="project" value="InterPro"/>
</dbReference>
<evidence type="ECO:0000259" key="9">
    <source>
        <dbReference type="PROSITE" id="PS50166"/>
    </source>
</evidence>
<feature type="domain" description="Importin N-terminal" evidence="9">
    <location>
        <begin position="22"/>
        <end position="103"/>
    </location>
</feature>
<dbReference type="GO" id="GO:0005635">
    <property type="term" value="C:nuclear envelope"/>
    <property type="evidence" value="ECO:0007669"/>
    <property type="project" value="TreeGrafter"/>
</dbReference>
<keyword evidence="6" id="KW-0653">Protein transport</keyword>
<dbReference type="EMBL" id="LSMT01000396">
    <property type="protein sequence ID" value="PFX18707.1"/>
    <property type="molecule type" value="Genomic_DNA"/>
</dbReference>
<evidence type="ECO:0000256" key="7">
    <source>
        <dbReference type="ARBA" id="ARBA00023242"/>
    </source>
</evidence>
<evidence type="ECO:0000256" key="1">
    <source>
        <dbReference type="ARBA" id="ARBA00004123"/>
    </source>
</evidence>